<keyword evidence="6" id="KW-1185">Reference proteome</keyword>
<dbReference type="Proteomes" id="UP000461730">
    <property type="component" value="Unassembled WGS sequence"/>
</dbReference>
<protein>
    <submittedName>
        <fullName evidence="5">Helix-turn-helix domain-containing protein</fullName>
    </submittedName>
</protein>
<dbReference type="InterPro" id="IPR009057">
    <property type="entry name" value="Homeodomain-like_sf"/>
</dbReference>
<dbReference type="EMBL" id="WRXN01000002">
    <property type="protein sequence ID" value="MVT07870.1"/>
    <property type="molecule type" value="Genomic_DNA"/>
</dbReference>
<dbReference type="Gene3D" id="1.10.10.60">
    <property type="entry name" value="Homeodomain-like"/>
    <property type="match status" value="1"/>
</dbReference>
<dbReference type="SUPFAM" id="SSF46689">
    <property type="entry name" value="Homeodomain-like"/>
    <property type="match status" value="1"/>
</dbReference>
<dbReference type="InterPro" id="IPR018060">
    <property type="entry name" value="HTH_AraC"/>
</dbReference>
<reference evidence="5 6" key="1">
    <citation type="submission" date="2019-12" db="EMBL/GenBank/DDBJ databases">
        <title>Chitinophaga sp. strain ysch24 (GDMCC 1.1355), whole genome shotgun sequence.</title>
        <authorList>
            <person name="Zhang X."/>
        </authorList>
    </citation>
    <scope>NUCLEOTIDE SEQUENCE [LARGE SCALE GENOMIC DNA]</scope>
    <source>
        <strain evidence="6">ysch24</strain>
    </source>
</reference>
<dbReference type="PANTHER" id="PTHR43280:SF32">
    <property type="entry name" value="TRANSCRIPTIONAL REGULATORY PROTEIN"/>
    <property type="match status" value="1"/>
</dbReference>
<dbReference type="GO" id="GO:0043565">
    <property type="term" value="F:sequence-specific DNA binding"/>
    <property type="evidence" value="ECO:0007669"/>
    <property type="project" value="InterPro"/>
</dbReference>
<comment type="caution">
    <text evidence="5">The sequence shown here is derived from an EMBL/GenBank/DDBJ whole genome shotgun (WGS) entry which is preliminary data.</text>
</comment>
<organism evidence="5 6">
    <name type="scientific">Chitinophaga tropicalis</name>
    <dbReference type="NCBI Taxonomy" id="2683588"/>
    <lineage>
        <taxon>Bacteria</taxon>
        <taxon>Pseudomonadati</taxon>
        <taxon>Bacteroidota</taxon>
        <taxon>Chitinophagia</taxon>
        <taxon>Chitinophagales</taxon>
        <taxon>Chitinophagaceae</taxon>
        <taxon>Chitinophaga</taxon>
    </lineage>
</organism>
<proteinExistence type="predicted"/>
<evidence type="ECO:0000259" key="4">
    <source>
        <dbReference type="PROSITE" id="PS01124"/>
    </source>
</evidence>
<dbReference type="PROSITE" id="PS01124">
    <property type="entry name" value="HTH_ARAC_FAMILY_2"/>
    <property type="match status" value="1"/>
</dbReference>
<keyword evidence="2" id="KW-0238">DNA-binding</keyword>
<dbReference type="RefSeq" id="WP_157305293.1">
    <property type="nucleotide sequence ID" value="NZ_WRXN01000002.1"/>
</dbReference>
<sequence>MRNTNFVTNPLARPIAVTSLKEQAMADALTYFPSGKLSRFEIILVQEGHYDIEVNGYPLQLTTHTACFLIPGQFRLAAISENVKGFHISISEEYFHLTLNQGLQQFYHSNFLAHPWCCKLDKEKASLLELILSVIQREASARQGIILGWLKVLLEYFEWEHTEAIIEFPPRRDQEISRQFFKLLADHFTMQKRVSYYARSLSLTPSHLNQVIKRISGYTASYHIQRCIIMEAKRRALDGDKSMKEISYALGFDDISHFSKYFKNNTGVSFSSFKKLVDNQQ</sequence>
<keyword evidence="3" id="KW-0804">Transcription</keyword>
<dbReference type="SMART" id="SM00342">
    <property type="entry name" value="HTH_ARAC"/>
    <property type="match status" value="1"/>
</dbReference>
<dbReference type="GO" id="GO:0003700">
    <property type="term" value="F:DNA-binding transcription factor activity"/>
    <property type="evidence" value="ECO:0007669"/>
    <property type="project" value="InterPro"/>
</dbReference>
<dbReference type="AlphaFoldDB" id="A0A7K1U0P9"/>
<evidence type="ECO:0000256" key="1">
    <source>
        <dbReference type="ARBA" id="ARBA00023015"/>
    </source>
</evidence>
<keyword evidence="1" id="KW-0805">Transcription regulation</keyword>
<gene>
    <name evidence="5" type="ORF">GO493_06325</name>
</gene>
<accession>A0A7K1U0P9</accession>
<evidence type="ECO:0000313" key="5">
    <source>
        <dbReference type="EMBL" id="MVT07870.1"/>
    </source>
</evidence>
<dbReference type="PANTHER" id="PTHR43280">
    <property type="entry name" value="ARAC-FAMILY TRANSCRIPTIONAL REGULATOR"/>
    <property type="match status" value="1"/>
</dbReference>
<name>A0A7K1U0P9_9BACT</name>
<dbReference type="Pfam" id="PF12833">
    <property type="entry name" value="HTH_18"/>
    <property type="match status" value="1"/>
</dbReference>
<evidence type="ECO:0000256" key="2">
    <source>
        <dbReference type="ARBA" id="ARBA00023125"/>
    </source>
</evidence>
<evidence type="ECO:0000313" key="6">
    <source>
        <dbReference type="Proteomes" id="UP000461730"/>
    </source>
</evidence>
<evidence type="ECO:0000256" key="3">
    <source>
        <dbReference type="ARBA" id="ARBA00023163"/>
    </source>
</evidence>
<feature type="domain" description="HTH araC/xylS-type" evidence="4">
    <location>
        <begin position="178"/>
        <end position="276"/>
    </location>
</feature>